<gene>
    <name evidence="1" type="ORF">AVDCRST_MAG93-3938</name>
</gene>
<protein>
    <submittedName>
        <fullName evidence="1">Uncharacterized protein</fullName>
    </submittedName>
</protein>
<organism evidence="1">
    <name type="scientific">uncultured Chloroflexia bacterium</name>
    <dbReference type="NCBI Taxonomy" id="1672391"/>
    <lineage>
        <taxon>Bacteria</taxon>
        <taxon>Bacillati</taxon>
        <taxon>Chloroflexota</taxon>
        <taxon>Chloroflexia</taxon>
        <taxon>environmental samples</taxon>
    </lineage>
</organism>
<sequence>MAILALLTLGSLEGWSVLDTQGRFGEVLDRLEQERQRFDEDLRRFTLATSYLRALLPDPSQSHAPPLVPQSSDAQRLGVEERHIAAVAARDPHDPCAFAKVCVTRFQECLDVGSLGEFPAVVSTSRALDNRLRAHPPL</sequence>
<evidence type="ECO:0000313" key="1">
    <source>
        <dbReference type="EMBL" id="CAA9291552.1"/>
    </source>
</evidence>
<name>A0A6J4JZD6_9CHLR</name>
<dbReference type="EMBL" id="CADCTR010001338">
    <property type="protein sequence ID" value="CAA9291552.1"/>
    <property type="molecule type" value="Genomic_DNA"/>
</dbReference>
<proteinExistence type="predicted"/>
<accession>A0A6J4JZD6</accession>
<dbReference type="AlphaFoldDB" id="A0A6J4JZD6"/>
<reference evidence="1" key="1">
    <citation type="submission" date="2020-02" db="EMBL/GenBank/DDBJ databases">
        <authorList>
            <person name="Meier V. D."/>
        </authorList>
    </citation>
    <scope>NUCLEOTIDE SEQUENCE</scope>
    <source>
        <strain evidence="1">AVDCRST_MAG93</strain>
    </source>
</reference>